<name>A0A645I0X7_9ZZZZ</name>
<accession>A0A645I0X7</accession>
<dbReference type="EMBL" id="VSSQ01104398">
    <property type="protein sequence ID" value="MPN44908.1"/>
    <property type="molecule type" value="Genomic_DNA"/>
</dbReference>
<reference evidence="1" key="1">
    <citation type="submission" date="2019-08" db="EMBL/GenBank/DDBJ databases">
        <authorList>
            <person name="Kucharzyk K."/>
            <person name="Murdoch R.W."/>
            <person name="Higgins S."/>
            <person name="Loffler F."/>
        </authorList>
    </citation>
    <scope>NUCLEOTIDE SEQUENCE</scope>
</reference>
<dbReference type="AlphaFoldDB" id="A0A645I0X7"/>
<dbReference type="Gene3D" id="3.40.50.1000">
    <property type="entry name" value="HAD superfamily/HAD-like"/>
    <property type="match status" value="1"/>
</dbReference>
<keyword evidence="1" id="KW-0378">Hydrolase</keyword>
<dbReference type="Pfam" id="PF08282">
    <property type="entry name" value="Hydrolase_3"/>
    <property type="match status" value="1"/>
</dbReference>
<dbReference type="SUPFAM" id="SSF56784">
    <property type="entry name" value="HAD-like"/>
    <property type="match status" value="1"/>
</dbReference>
<dbReference type="GO" id="GO:0005829">
    <property type="term" value="C:cytosol"/>
    <property type="evidence" value="ECO:0007669"/>
    <property type="project" value="TreeGrafter"/>
</dbReference>
<dbReference type="InterPro" id="IPR036412">
    <property type="entry name" value="HAD-like_sf"/>
</dbReference>
<gene>
    <name evidence="1" type="primary">ybhA_3</name>
    <name evidence="1" type="ORF">SDC9_192475</name>
</gene>
<proteinExistence type="predicted"/>
<protein>
    <submittedName>
        <fullName evidence="1">Pyridoxal phosphate phosphatase YbhA</fullName>
        <ecNumber evidence="1">3.1.3.74</ecNumber>
    </submittedName>
</protein>
<organism evidence="1">
    <name type="scientific">bioreactor metagenome</name>
    <dbReference type="NCBI Taxonomy" id="1076179"/>
    <lineage>
        <taxon>unclassified sequences</taxon>
        <taxon>metagenomes</taxon>
        <taxon>ecological metagenomes</taxon>
    </lineage>
</organism>
<dbReference type="GO" id="GO:0000287">
    <property type="term" value="F:magnesium ion binding"/>
    <property type="evidence" value="ECO:0007669"/>
    <property type="project" value="TreeGrafter"/>
</dbReference>
<evidence type="ECO:0000313" key="1">
    <source>
        <dbReference type="EMBL" id="MPN44908.1"/>
    </source>
</evidence>
<dbReference type="EC" id="3.1.3.74" evidence="1"/>
<comment type="caution">
    <text evidence="1">The sequence shown here is derived from an EMBL/GenBank/DDBJ whole genome shotgun (WGS) entry which is preliminary data.</text>
</comment>
<dbReference type="GO" id="GO:0033883">
    <property type="term" value="F:pyridoxal phosphatase activity"/>
    <property type="evidence" value="ECO:0007669"/>
    <property type="project" value="UniProtKB-EC"/>
</dbReference>
<sequence length="64" mass="6794">MLNIDLVDTIAIGDNLNDLSMVKLAGIGVSVNNGHDDLKAIADLVCDADNNSDAISEVIHKYIL</sequence>
<dbReference type="PANTHER" id="PTHR10000">
    <property type="entry name" value="PHOSPHOSERINE PHOSPHATASE"/>
    <property type="match status" value="1"/>
</dbReference>
<dbReference type="InterPro" id="IPR023214">
    <property type="entry name" value="HAD_sf"/>
</dbReference>
<dbReference type="PANTHER" id="PTHR10000:SF8">
    <property type="entry name" value="HAD SUPERFAMILY HYDROLASE-LIKE, TYPE 3"/>
    <property type="match status" value="1"/>
</dbReference>